<proteinExistence type="inferred from homology"/>
<dbReference type="GO" id="GO:0008854">
    <property type="term" value="F:exodeoxyribonuclease V activity"/>
    <property type="evidence" value="ECO:0007669"/>
    <property type="project" value="InterPro"/>
</dbReference>
<evidence type="ECO:0000256" key="6">
    <source>
        <dbReference type="ARBA" id="ARBA00022839"/>
    </source>
</evidence>
<name>A0A1I4WBF5_9BACT</name>
<evidence type="ECO:0000256" key="8">
    <source>
        <dbReference type="ARBA" id="ARBA00023125"/>
    </source>
</evidence>
<dbReference type="Gene3D" id="1.10.10.990">
    <property type="match status" value="1"/>
</dbReference>
<dbReference type="SUPFAM" id="SSF52980">
    <property type="entry name" value="Restriction endonuclease-like"/>
    <property type="match status" value="1"/>
</dbReference>
<dbReference type="OrthoDB" id="9762834at2"/>
<evidence type="ECO:0000313" key="12">
    <source>
        <dbReference type="Proteomes" id="UP000199611"/>
    </source>
</evidence>
<dbReference type="SUPFAM" id="SSF52540">
    <property type="entry name" value="P-loop containing nucleoside triphosphate hydrolases"/>
    <property type="match status" value="2"/>
</dbReference>
<keyword evidence="9" id="KW-0234">DNA repair</keyword>
<keyword evidence="2" id="KW-0547">Nucleotide-binding</keyword>
<dbReference type="GO" id="GO:0006281">
    <property type="term" value="P:DNA repair"/>
    <property type="evidence" value="ECO:0007669"/>
    <property type="project" value="UniProtKB-KW"/>
</dbReference>
<keyword evidence="7" id="KW-0067">ATP-binding</keyword>
<dbReference type="InterPro" id="IPR041500">
    <property type="entry name" value="RecC_C"/>
</dbReference>
<evidence type="ECO:0000256" key="4">
    <source>
        <dbReference type="ARBA" id="ARBA00022801"/>
    </source>
</evidence>
<evidence type="ECO:0000256" key="5">
    <source>
        <dbReference type="ARBA" id="ARBA00022806"/>
    </source>
</evidence>
<evidence type="ECO:0000313" key="11">
    <source>
        <dbReference type="EMBL" id="SFN10269.1"/>
    </source>
</evidence>
<evidence type="ECO:0000256" key="1">
    <source>
        <dbReference type="ARBA" id="ARBA00022722"/>
    </source>
</evidence>
<accession>A0A1I4WBF5</accession>
<dbReference type="GO" id="GO:0003677">
    <property type="term" value="F:DNA binding"/>
    <property type="evidence" value="ECO:0007669"/>
    <property type="project" value="UniProtKB-KW"/>
</dbReference>
<keyword evidence="3" id="KW-0227">DNA damage</keyword>
<protein>
    <submittedName>
        <fullName evidence="11">DNA helicase/exodeoxyribonuclease V, gamma subunit</fullName>
    </submittedName>
</protein>
<dbReference type="AlphaFoldDB" id="A0A1I4WBF5"/>
<dbReference type="Gene3D" id="3.40.50.300">
    <property type="entry name" value="P-loop containing nucleotide triphosphate hydrolases"/>
    <property type="match status" value="2"/>
</dbReference>
<keyword evidence="12" id="KW-1185">Reference proteome</keyword>
<evidence type="ECO:0000256" key="3">
    <source>
        <dbReference type="ARBA" id="ARBA00022763"/>
    </source>
</evidence>
<feature type="domain" description="RecC C-terminal" evidence="10">
    <location>
        <begin position="791"/>
        <end position="1014"/>
    </location>
</feature>
<keyword evidence="6" id="KW-0269">Exonuclease</keyword>
<organism evidence="11 12">
    <name type="scientific">Thermodesulforhabdus norvegica</name>
    <dbReference type="NCBI Taxonomy" id="39841"/>
    <lineage>
        <taxon>Bacteria</taxon>
        <taxon>Pseudomonadati</taxon>
        <taxon>Thermodesulfobacteriota</taxon>
        <taxon>Syntrophobacteria</taxon>
        <taxon>Syntrophobacterales</taxon>
        <taxon>Thermodesulforhabdaceae</taxon>
        <taxon>Thermodesulforhabdus</taxon>
    </lineage>
</organism>
<dbReference type="GO" id="GO:0005524">
    <property type="term" value="F:ATP binding"/>
    <property type="evidence" value="ECO:0007669"/>
    <property type="project" value="UniProtKB-KW"/>
</dbReference>
<keyword evidence="8" id="KW-0238">DNA-binding</keyword>
<reference evidence="11 12" key="1">
    <citation type="submission" date="2016-10" db="EMBL/GenBank/DDBJ databases">
        <authorList>
            <person name="de Groot N.N."/>
        </authorList>
    </citation>
    <scope>NUCLEOTIDE SEQUENCE [LARGE SCALE GENOMIC DNA]</scope>
    <source>
        <strain evidence="11 12">DSM 9990</strain>
    </source>
</reference>
<dbReference type="Pfam" id="PF04257">
    <property type="entry name" value="Exonuc_V_gamma"/>
    <property type="match status" value="1"/>
</dbReference>
<dbReference type="InterPro" id="IPR011335">
    <property type="entry name" value="Restrct_endonuc-II-like"/>
</dbReference>
<keyword evidence="4" id="KW-0378">Hydrolase</keyword>
<dbReference type="GO" id="GO:0004386">
    <property type="term" value="F:helicase activity"/>
    <property type="evidence" value="ECO:0007669"/>
    <property type="project" value="UniProtKB-KW"/>
</dbReference>
<evidence type="ECO:0000256" key="7">
    <source>
        <dbReference type="ARBA" id="ARBA00022840"/>
    </source>
</evidence>
<dbReference type="Pfam" id="PF17946">
    <property type="entry name" value="RecC_C"/>
    <property type="match status" value="1"/>
</dbReference>
<keyword evidence="5 11" id="KW-0347">Helicase</keyword>
<dbReference type="PANTHER" id="PTHR30591:SF1">
    <property type="entry name" value="RECBCD ENZYME SUBUNIT RECC"/>
    <property type="match status" value="1"/>
</dbReference>
<keyword evidence="1" id="KW-0540">Nuclease</keyword>
<dbReference type="Proteomes" id="UP000199611">
    <property type="component" value="Unassembled WGS sequence"/>
</dbReference>
<dbReference type="GO" id="GO:0006310">
    <property type="term" value="P:DNA recombination"/>
    <property type="evidence" value="ECO:0007669"/>
    <property type="project" value="TreeGrafter"/>
</dbReference>
<dbReference type="InterPro" id="IPR027417">
    <property type="entry name" value="P-loop_NTPase"/>
</dbReference>
<dbReference type="InterPro" id="IPR006697">
    <property type="entry name" value="RecC"/>
</dbReference>
<dbReference type="Gene3D" id="3.40.50.10930">
    <property type="match status" value="1"/>
</dbReference>
<evidence type="ECO:0000259" key="10">
    <source>
        <dbReference type="Pfam" id="PF17946"/>
    </source>
</evidence>
<dbReference type="InterPro" id="IPR013986">
    <property type="entry name" value="DExx_box_DNA_helicase_dom_sf"/>
</dbReference>
<dbReference type="Gene3D" id="1.10.10.160">
    <property type="match status" value="1"/>
</dbReference>
<dbReference type="STRING" id="39841.SAMN05660836_02665"/>
<dbReference type="RefSeq" id="WP_093396495.1">
    <property type="nucleotide sequence ID" value="NZ_FOUU01000015.1"/>
</dbReference>
<sequence>MLRVVRSNRTERLLDHLLEEICKPRDPLIQEVIVVQDMGMARWLTHRIAEFAGVAANLEFIVPAELARRIYRAWFGTEAVSSEWSKDFLFWSVLRELPALSEIPECRRIKEYLGNVNDWTRRYQLARRIAEVFYRYLIYRPEMIIRWEAGNIPEELDGKHVDLGWQVVLWKKIAASTAVPHQARLYVQFCKHIDEGKEPIEPEALPRRVFVFGVTALAPVHVDLLEGLSRFCDVTIYHLNPCREYWGDLSAKDRDFRYRLLDEMAGVEDFYSDQPNPIMASWAQAGRFLLDRLICVEEAEQVDCFEEPSGDSMLGALQLDILNLQLKSGDNPPPETDRSIQIHVCHSPMREVQVLHDRIAALLVERPDLNPEDFVVMAPDIDVYAPYVEAVFGTRKDPEIPWNLSERLPIMEDPLLETLLELLRLPKWRCTATEIMSILERTPVARRFGLDDVPPDALRRWVKETGIRWGIDGAMKAEIGLPGEKANTWRMGLERLIAGYALPPQECFFEDVLSYPHVEGMDADAVGGLWELIESISCWRKKLSESYYADEWQVLLNDLLEDFFSPDAETEVSLNRFRRAVDAFSGSAKEAGFGERVPVSFVESFIKDFLSSAPGMKRFLSGGVTFCNLTPMRAIPFKVVWILGMNGRDFPRADRSPGFDLVAARPRKGDRFRSWEDRFLFLEAFISAREIFAVSYIGRDIRDNSEKVPSVLVQDLMDAIDRKWPSHEKTSRRCIIEHPLQPFSPRIYSGSNDKLFSYDSLWCVDFTERRETSLKPFYDEELKLNGDGKNEVIEIDRLVRFFENPARYFLENTLQLALPHEEGVLDDLEPFNISPLDRYVLTEEAVWEILEGYDPGEFLERKLRARGVVPHGEAGRICSEGIFREAEALAGKIEELTQGVKPGKRHLQIDIDGLRLEGVISGVTAKGCLLFRPGRIRGKDRIRLWIYHLLLCCLSDASGDVVSIFVGRENEKMAVRYVQNAGDHLRTLIAYWELGKKRPLPFFPDSSWKYARAVFSGDLKDGSPEKICGSEWKDSFNKKGEYYDPAVRIAFRGREALDDCFCRVALEIFGPVLEHVED</sequence>
<evidence type="ECO:0000256" key="9">
    <source>
        <dbReference type="ARBA" id="ARBA00023204"/>
    </source>
</evidence>
<dbReference type="NCBIfam" id="TIGR01450">
    <property type="entry name" value="recC"/>
    <property type="match status" value="1"/>
</dbReference>
<dbReference type="EMBL" id="FOUU01000015">
    <property type="protein sequence ID" value="SFN10269.1"/>
    <property type="molecule type" value="Genomic_DNA"/>
</dbReference>
<dbReference type="PIRSF" id="PIRSF000980">
    <property type="entry name" value="RecC"/>
    <property type="match status" value="1"/>
</dbReference>
<gene>
    <name evidence="11" type="ORF">SAMN05660836_02665</name>
</gene>
<dbReference type="PANTHER" id="PTHR30591">
    <property type="entry name" value="RECBCD ENZYME SUBUNIT RECC"/>
    <property type="match status" value="1"/>
</dbReference>
<dbReference type="GO" id="GO:0009338">
    <property type="term" value="C:exodeoxyribonuclease V complex"/>
    <property type="evidence" value="ECO:0007669"/>
    <property type="project" value="InterPro"/>
</dbReference>
<evidence type="ECO:0000256" key="2">
    <source>
        <dbReference type="ARBA" id="ARBA00022741"/>
    </source>
</evidence>
<dbReference type="HAMAP" id="MF_01486">
    <property type="entry name" value="RecC"/>
    <property type="match status" value="1"/>
</dbReference>